<evidence type="ECO:0000313" key="3">
    <source>
        <dbReference type="Proteomes" id="UP000792457"/>
    </source>
</evidence>
<dbReference type="PANTHER" id="PTHR46599:SF3">
    <property type="entry name" value="PIGGYBAC TRANSPOSABLE ELEMENT-DERIVED PROTEIN 4"/>
    <property type="match status" value="1"/>
</dbReference>
<evidence type="ECO:0000259" key="1">
    <source>
        <dbReference type="Pfam" id="PF13843"/>
    </source>
</evidence>
<name>A0A8K0PC61_LADFU</name>
<dbReference type="EMBL" id="KZ309669">
    <property type="protein sequence ID" value="KAG8239478.1"/>
    <property type="molecule type" value="Genomic_DNA"/>
</dbReference>
<sequence>MRHLLPFQESHSSEFLLYLDSPFQKSHIAVWKTLEKCEFQVWLGLLFHVGHIQINCHESYWRTDPLYSIPIFAEKMSRNRFLLIMQALHFAENPLENQQEPADRLFKNSYADQHFSLLLFKIMRDVEYPNKNLSLDESMVLWQCLIFPQYIQGKKHKHGIKIYMLTELSSLVLQFHIYAGSAD</sequence>
<dbReference type="AlphaFoldDB" id="A0A8K0PC61"/>
<feature type="domain" description="PiggyBac transposable element-derived protein" evidence="1">
    <location>
        <begin position="29"/>
        <end position="181"/>
    </location>
</feature>
<dbReference type="Pfam" id="PF13843">
    <property type="entry name" value="DDE_Tnp_1_7"/>
    <property type="match status" value="1"/>
</dbReference>
<comment type="caution">
    <text evidence="2">The sequence shown here is derived from an EMBL/GenBank/DDBJ whole genome shotgun (WGS) entry which is preliminary data.</text>
</comment>
<proteinExistence type="predicted"/>
<gene>
    <name evidence="2" type="ORF">J437_LFUL018986</name>
</gene>
<reference evidence="2" key="1">
    <citation type="submission" date="2013-04" db="EMBL/GenBank/DDBJ databases">
        <authorList>
            <person name="Qu J."/>
            <person name="Murali S.C."/>
            <person name="Bandaranaike D."/>
            <person name="Bellair M."/>
            <person name="Blankenburg K."/>
            <person name="Chao H."/>
            <person name="Dinh H."/>
            <person name="Doddapaneni H."/>
            <person name="Downs B."/>
            <person name="Dugan-Rocha S."/>
            <person name="Elkadiri S."/>
            <person name="Gnanaolivu R.D."/>
            <person name="Hernandez B."/>
            <person name="Javaid M."/>
            <person name="Jayaseelan J.C."/>
            <person name="Lee S."/>
            <person name="Li M."/>
            <person name="Ming W."/>
            <person name="Munidasa M."/>
            <person name="Muniz J."/>
            <person name="Nguyen L."/>
            <person name="Ongeri F."/>
            <person name="Osuji N."/>
            <person name="Pu L.-L."/>
            <person name="Puazo M."/>
            <person name="Qu C."/>
            <person name="Quiroz J."/>
            <person name="Raj R."/>
            <person name="Weissenberger G."/>
            <person name="Xin Y."/>
            <person name="Zou X."/>
            <person name="Han Y."/>
            <person name="Richards S."/>
            <person name="Worley K."/>
            <person name="Muzny D."/>
            <person name="Gibbs R."/>
        </authorList>
    </citation>
    <scope>NUCLEOTIDE SEQUENCE</scope>
    <source>
        <strain evidence="2">Sampled in the wild</strain>
    </source>
</reference>
<dbReference type="PANTHER" id="PTHR46599">
    <property type="entry name" value="PIGGYBAC TRANSPOSABLE ELEMENT-DERIVED PROTEIN 4"/>
    <property type="match status" value="1"/>
</dbReference>
<dbReference type="OrthoDB" id="6740508at2759"/>
<reference evidence="2" key="2">
    <citation type="submission" date="2017-10" db="EMBL/GenBank/DDBJ databases">
        <title>Ladona fulva Genome sequencing and assembly.</title>
        <authorList>
            <person name="Murali S."/>
            <person name="Richards S."/>
            <person name="Bandaranaike D."/>
            <person name="Bellair M."/>
            <person name="Blankenburg K."/>
            <person name="Chao H."/>
            <person name="Dinh H."/>
            <person name="Doddapaneni H."/>
            <person name="Dugan-Rocha S."/>
            <person name="Elkadiri S."/>
            <person name="Gnanaolivu R."/>
            <person name="Hernandez B."/>
            <person name="Skinner E."/>
            <person name="Javaid M."/>
            <person name="Lee S."/>
            <person name="Li M."/>
            <person name="Ming W."/>
            <person name="Munidasa M."/>
            <person name="Muniz J."/>
            <person name="Nguyen L."/>
            <person name="Hughes D."/>
            <person name="Osuji N."/>
            <person name="Pu L.-L."/>
            <person name="Puazo M."/>
            <person name="Qu C."/>
            <person name="Quiroz J."/>
            <person name="Raj R."/>
            <person name="Weissenberger G."/>
            <person name="Xin Y."/>
            <person name="Zou X."/>
            <person name="Han Y."/>
            <person name="Worley K."/>
            <person name="Muzny D."/>
            <person name="Gibbs R."/>
        </authorList>
    </citation>
    <scope>NUCLEOTIDE SEQUENCE</scope>
    <source>
        <strain evidence="2">Sampled in the wild</strain>
    </source>
</reference>
<organism evidence="2 3">
    <name type="scientific">Ladona fulva</name>
    <name type="common">Scarce chaser dragonfly</name>
    <name type="synonym">Libellula fulva</name>
    <dbReference type="NCBI Taxonomy" id="123851"/>
    <lineage>
        <taxon>Eukaryota</taxon>
        <taxon>Metazoa</taxon>
        <taxon>Ecdysozoa</taxon>
        <taxon>Arthropoda</taxon>
        <taxon>Hexapoda</taxon>
        <taxon>Insecta</taxon>
        <taxon>Pterygota</taxon>
        <taxon>Palaeoptera</taxon>
        <taxon>Odonata</taxon>
        <taxon>Epiprocta</taxon>
        <taxon>Anisoptera</taxon>
        <taxon>Libelluloidea</taxon>
        <taxon>Libellulidae</taxon>
        <taxon>Ladona</taxon>
    </lineage>
</organism>
<evidence type="ECO:0000313" key="2">
    <source>
        <dbReference type="EMBL" id="KAG8239478.1"/>
    </source>
</evidence>
<keyword evidence="3" id="KW-1185">Reference proteome</keyword>
<dbReference type="Proteomes" id="UP000792457">
    <property type="component" value="Unassembled WGS sequence"/>
</dbReference>
<dbReference type="InterPro" id="IPR029526">
    <property type="entry name" value="PGBD"/>
</dbReference>
<protein>
    <recommendedName>
        <fullName evidence="1">PiggyBac transposable element-derived protein domain-containing protein</fullName>
    </recommendedName>
</protein>
<accession>A0A8K0PC61</accession>